<feature type="transmembrane region" description="Helical" evidence="2">
    <location>
        <begin position="44"/>
        <end position="62"/>
    </location>
</feature>
<protein>
    <submittedName>
        <fullName evidence="3">Uncharacterized protein</fullName>
    </submittedName>
</protein>
<reference evidence="3 4" key="1">
    <citation type="journal article" date="2019" name="Nat. Ecol. Evol.">
        <title>Megaphylogeny resolves global patterns of mushroom evolution.</title>
        <authorList>
            <person name="Varga T."/>
            <person name="Krizsan K."/>
            <person name="Foldi C."/>
            <person name="Dima B."/>
            <person name="Sanchez-Garcia M."/>
            <person name="Sanchez-Ramirez S."/>
            <person name="Szollosi G.J."/>
            <person name="Szarkandi J.G."/>
            <person name="Papp V."/>
            <person name="Albert L."/>
            <person name="Andreopoulos W."/>
            <person name="Angelini C."/>
            <person name="Antonin V."/>
            <person name="Barry K.W."/>
            <person name="Bougher N.L."/>
            <person name="Buchanan P."/>
            <person name="Buyck B."/>
            <person name="Bense V."/>
            <person name="Catcheside P."/>
            <person name="Chovatia M."/>
            <person name="Cooper J."/>
            <person name="Damon W."/>
            <person name="Desjardin D."/>
            <person name="Finy P."/>
            <person name="Geml J."/>
            <person name="Haridas S."/>
            <person name="Hughes K."/>
            <person name="Justo A."/>
            <person name="Karasinski D."/>
            <person name="Kautmanova I."/>
            <person name="Kiss B."/>
            <person name="Kocsube S."/>
            <person name="Kotiranta H."/>
            <person name="LaButti K.M."/>
            <person name="Lechner B.E."/>
            <person name="Liimatainen K."/>
            <person name="Lipzen A."/>
            <person name="Lukacs Z."/>
            <person name="Mihaltcheva S."/>
            <person name="Morgado L.N."/>
            <person name="Niskanen T."/>
            <person name="Noordeloos M.E."/>
            <person name="Ohm R.A."/>
            <person name="Ortiz-Santana B."/>
            <person name="Ovrebo C."/>
            <person name="Racz N."/>
            <person name="Riley R."/>
            <person name="Savchenko A."/>
            <person name="Shiryaev A."/>
            <person name="Soop K."/>
            <person name="Spirin V."/>
            <person name="Szebenyi C."/>
            <person name="Tomsovsky M."/>
            <person name="Tulloss R.E."/>
            <person name="Uehling J."/>
            <person name="Grigoriev I.V."/>
            <person name="Vagvolgyi C."/>
            <person name="Papp T."/>
            <person name="Martin F.M."/>
            <person name="Miettinen O."/>
            <person name="Hibbett D.S."/>
            <person name="Nagy L.G."/>
        </authorList>
    </citation>
    <scope>NUCLEOTIDE SEQUENCE [LARGE SCALE GENOMIC DNA]</scope>
    <source>
        <strain evidence="3 4">CBS 121175</strain>
    </source>
</reference>
<evidence type="ECO:0000313" key="3">
    <source>
        <dbReference type="EMBL" id="TFK25871.1"/>
    </source>
</evidence>
<gene>
    <name evidence="3" type="ORF">FA15DRAFT_668041</name>
</gene>
<accession>A0A5C3KYY5</accession>
<feature type="compositionally biased region" description="Low complexity" evidence="1">
    <location>
        <begin position="9"/>
        <end position="21"/>
    </location>
</feature>
<evidence type="ECO:0000256" key="1">
    <source>
        <dbReference type="SAM" id="MobiDB-lite"/>
    </source>
</evidence>
<keyword evidence="2" id="KW-0812">Transmembrane</keyword>
<evidence type="ECO:0000256" key="2">
    <source>
        <dbReference type="SAM" id="Phobius"/>
    </source>
</evidence>
<evidence type="ECO:0000313" key="4">
    <source>
        <dbReference type="Proteomes" id="UP000307440"/>
    </source>
</evidence>
<proteinExistence type="predicted"/>
<dbReference type="EMBL" id="ML210181">
    <property type="protein sequence ID" value="TFK25871.1"/>
    <property type="molecule type" value="Genomic_DNA"/>
</dbReference>
<dbReference type="AlphaFoldDB" id="A0A5C3KYY5"/>
<name>A0A5C3KYY5_COPMA</name>
<keyword evidence="4" id="KW-1185">Reference proteome</keyword>
<keyword evidence="2" id="KW-0472">Membrane</keyword>
<dbReference type="Proteomes" id="UP000307440">
    <property type="component" value="Unassembled WGS sequence"/>
</dbReference>
<feature type="region of interest" description="Disordered" evidence="1">
    <location>
        <begin position="1"/>
        <end position="32"/>
    </location>
</feature>
<organism evidence="3 4">
    <name type="scientific">Coprinopsis marcescibilis</name>
    <name type="common">Agaric fungus</name>
    <name type="synonym">Psathyrella marcescibilis</name>
    <dbReference type="NCBI Taxonomy" id="230819"/>
    <lineage>
        <taxon>Eukaryota</taxon>
        <taxon>Fungi</taxon>
        <taxon>Dikarya</taxon>
        <taxon>Basidiomycota</taxon>
        <taxon>Agaricomycotina</taxon>
        <taxon>Agaricomycetes</taxon>
        <taxon>Agaricomycetidae</taxon>
        <taxon>Agaricales</taxon>
        <taxon>Agaricineae</taxon>
        <taxon>Psathyrellaceae</taxon>
        <taxon>Coprinopsis</taxon>
    </lineage>
</organism>
<sequence length="90" mass="9777">MSTTAAERQPLLQGPQPTLPTHNQPDDSDSDDELVEYKADWTLFAYYSALVVSGTVAVVFVLKALIDYGNIEVCLPLCPATSQKPHSTPV</sequence>
<keyword evidence="2" id="KW-1133">Transmembrane helix</keyword>